<comment type="caution">
    <text evidence="3">The sequence shown here is derived from an EMBL/GenBank/DDBJ whole genome shotgun (WGS) entry which is preliminary data.</text>
</comment>
<evidence type="ECO:0000256" key="1">
    <source>
        <dbReference type="SAM" id="MobiDB-lite"/>
    </source>
</evidence>
<feature type="region of interest" description="Disordered" evidence="1">
    <location>
        <begin position="1"/>
        <end position="20"/>
    </location>
</feature>
<dbReference type="PANTHER" id="PTHR43058:SF1">
    <property type="entry name" value="DUF427 DOMAIN-CONTAINING PROTEIN"/>
    <property type="match status" value="1"/>
</dbReference>
<dbReference type="EMBL" id="JAHHHV010000010">
    <property type="protein sequence ID" value="MBW4464283.1"/>
    <property type="molecule type" value="Genomic_DNA"/>
</dbReference>
<evidence type="ECO:0000259" key="2">
    <source>
        <dbReference type="Pfam" id="PF04248"/>
    </source>
</evidence>
<dbReference type="InterPro" id="IPR038694">
    <property type="entry name" value="DUF427_sf"/>
</dbReference>
<proteinExistence type="predicted"/>
<dbReference type="PANTHER" id="PTHR43058">
    <property type="entry name" value="SLR0655 PROTEIN"/>
    <property type="match status" value="1"/>
</dbReference>
<dbReference type="Pfam" id="PF04248">
    <property type="entry name" value="NTP_transf_9"/>
    <property type="match status" value="1"/>
</dbReference>
<dbReference type="AlphaFoldDB" id="A0A951P7X9"/>
<name>A0A951P7X9_9CYAN</name>
<feature type="domain" description="DUF427" evidence="2">
    <location>
        <begin position="30"/>
        <end position="121"/>
    </location>
</feature>
<reference evidence="3" key="2">
    <citation type="journal article" date="2022" name="Microbiol. Resour. Announc.">
        <title>Metagenome Sequencing to Explore Phylogenomics of Terrestrial Cyanobacteria.</title>
        <authorList>
            <person name="Ward R.D."/>
            <person name="Stajich J.E."/>
            <person name="Johansen J.R."/>
            <person name="Huntemann M."/>
            <person name="Clum A."/>
            <person name="Foster B."/>
            <person name="Foster B."/>
            <person name="Roux S."/>
            <person name="Palaniappan K."/>
            <person name="Varghese N."/>
            <person name="Mukherjee S."/>
            <person name="Reddy T.B.K."/>
            <person name="Daum C."/>
            <person name="Copeland A."/>
            <person name="Chen I.A."/>
            <person name="Ivanova N.N."/>
            <person name="Kyrpides N.C."/>
            <person name="Shapiro N."/>
            <person name="Eloe-Fadrosh E.A."/>
            <person name="Pietrasiak N."/>
        </authorList>
    </citation>
    <scope>NUCLEOTIDE SEQUENCE</scope>
    <source>
        <strain evidence="3">GSE-TBD4-15B</strain>
    </source>
</reference>
<protein>
    <submittedName>
        <fullName evidence="3">DUF427 domain-containing protein</fullName>
    </submittedName>
</protein>
<dbReference type="Gene3D" id="2.170.150.40">
    <property type="entry name" value="Domain of unknown function (DUF427)"/>
    <property type="match status" value="1"/>
</dbReference>
<dbReference type="InterPro" id="IPR007361">
    <property type="entry name" value="DUF427"/>
</dbReference>
<dbReference type="Proteomes" id="UP000707356">
    <property type="component" value="Unassembled WGS sequence"/>
</dbReference>
<gene>
    <name evidence="3" type="ORF">KME07_02430</name>
</gene>
<accession>A0A951P7X9</accession>
<sequence>MINRIPPAPGQESVWDYPRPPRLEDSSRQVQIIFNNVVIAETRQAKRLLETSHPPSYYIPPTEIRLEYFSRTPRSSFCEWKGQAAYYSIQVGEQRAENAAWFYPEPTPAFSDLANYVAFYPSLMQACYLDGEQVQAQPGDFYGGWITSEIVGPFKGGLGSWGW</sequence>
<evidence type="ECO:0000313" key="4">
    <source>
        <dbReference type="Proteomes" id="UP000707356"/>
    </source>
</evidence>
<organism evidence="3 4">
    <name type="scientific">Pegethrix bostrychoides GSE-TBD4-15B</name>
    <dbReference type="NCBI Taxonomy" id="2839662"/>
    <lineage>
        <taxon>Bacteria</taxon>
        <taxon>Bacillati</taxon>
        <taxon>Cyanobacteriota</taxon>
        <taxon>Cyanophyceae</taxon>
        <taxon>Oculatellales</taxon>
        <taxon>Oculatellaceae</taxon>
        <taxon>Pegethrix</taxon>
    </lineage>
</organism>
<evidence type="ECO:0000313" key="3">
    <source>
        <dbReference type="EMBL" id="MBW4464283.1"/>
    </source>
</evidence>
<reference evidence="3" key="1">
    <citation type="submission" date="2021-05" db="EMBL/GenBank/DDBJ databases">
        <authorList>
            <person name="Pietrasiak N."/>
            <person name="Ward R."/>
            <person name="Stajich J.E."/>
            <person name="Kurbessoian T."/>
        </authorList>
    </citation>
    <scope>NUCLEOTIDE SEQUENCE</scope>
    <source>
        <strain evidence="3">GSE-TBD4-15B</strain>
    </source>
</reference>